<comment type="caution">
    <text evidence="2">The sequence shown here is derived from an EMBL/GenBank/DDBJ whole genome shotgun (WGS) entry which is preliminary data.</text>
</comment>
<feature type="compositionally biased region" description="Basic and acidic residues" evidence="1">
    <location>
        <begin position="253"/>
        <end position="264"/>
    </location>
</feature>
<sequence length="518" mass="56500">MDGEADPVPPVDAASPARGGDAVQRPALPKFRPPEPSPEHRLEVVRRDVFRERPLPAVPVNPDVPPGDGPARVPGGPLPRPAQHLQQHGEDGRYPDAPGDQQGRAVPSRLGRPVGAPLQRVDVDRVRRPPPGARRGGPPPVGTDKFAQPVREPPGAPDEQPELLPQALPLLVPAVRRERRDWRGDREWVPEQPPRDAAPVDLGDADPNVSRVPDPRPLPRRERRQQPQLEAAVRAGYVDGAGDGHPPALIPEGAREELAGDGRQRAAQVVQHPRDEVQADPVEVEHGEEHHQGAEDDVADEEDPVPPPPDPVERRHPQKEEEEQARDAGDVPPRLVAVAAAFVVRGQELPGRNPPEAVGTSRHERPGRPGPEPPFLPRVVVQRHVDRVQEAVDGREGPAEPARPDVEAHGKRRGQAEGPQERRRPRHGDEEQGEAERGAVPRDVGVLDGRGLEGHHRRVVPVPALLQLPQVLARLVRQGPSRHEGQDKGRGGDEEDGRPEPDARVSPLPPAHRRQRPG</sequence>
<dbReference type="EMBL" id="AGNL01020719">
    <property type="protein sequence ID" value="EJK60751.1"/>
    <property type="molecule type" value="Genomic_DNA"/>
</dbReference>
<feature type="compositionally biased region" description="Pro residues" evidence="1">
    <location>
        <begin position="56"/>
        <end position="68"/>
    </location>
</feature>
<proteinExistence type="predicted"/>
<evidence type="ECO:0000313" key="2">
    <source>
        <dbReference type="EMBL" id="EJK60751.1"/>
    </source>
</evidence>
<feature type="compositionally biased region" description="Basic and acidic residues" evidence="1">
    <location>
        <begin position="311"/>
        <end position="329"/>
    </location>
</feature>
<feature type="compositionally biased region" description="Basic and acidic residues" evidence="1">
    <location>
        <begin position="481"/>
        <end position="503"/>
    </location>
</feature>
<feature type="compositionally biased region" description="Basic and acidic residues" evidence="1">
    <location>
        <begin position="419"/>
        <end position="440"/>
    </location>
</feature>
<gene>
    <name evidence="2" type="ORF">THAOC_18843</name>
</gene>
<feature type="compositionally biased region" description="Basic and acidic residues" evidence="1">
    <location>
        <begin position="272"/>
        <end position="294"/>
    </location>
</feature>
<dbReference type="AlphaFoldDB" id="K0SIC0"/>
<feature type="region of interest" description="Disordered" evidence="1">
    <location>
        <begin position="181"/>
        <end position="518"/>
    </location>
</feature>
<accession>K0SIC0</accession>
<feature type="compositionally biased region" description="Low complexity" evidence="1">
    <location>
        <begin position="460"/>
        <end position="478"/>
    </location>
</feature>
<protein>
    <submittedName>
        <fullName evidence="2">Uncharacterized protein</fullName>
    </submittedName>
</protein>
<evidence type="ECO:0000313" key="3">
    <source>
        <dbReference type="Proteomes" id="UP000266841"/>
    </source>
</evidence>
<reference evidence="2 3" key="1">
    <citation type="journal article" date="2012" name="Genome Biol.">
        <title>Genome and low-iron response of an oceanic diatom adapted to chronic iron limitation.</title>
        <authorList>
            <person name="Lommer M."/>
            <person name="Specht M."/>
            <person name="Roy A.S."/>
            <person name="Kraemer L."/>
            <person name="Andreson R."/>
            <person name="Gutowska M.A."/>
            <person name="Wolf J."/>
            <person name="Bergner S.V."/>
            <person name="Schilhabel M.B."/>
            <person name="Klostermeier U.C."/>
            <person name="Beiko R.G."/>
            <person name="Rosenstiel P."/>
            <person name="Hippler M."/>
            <person name="Laroche J."/>
        </authorList>
    </citation>
    <scope>NUCLEOTIDE SEQUENCE [LARGE SCALE GENOMIC DNA]</scope>
    <source>
        <strain evidence="2 3">CCMP1005</strain>
    </source>
</reference>
<feature type="compositionally biased region" description="Pro residues" evidence="1">
    <location>
        <begin position="129"/>
        <end position="141"/>
    </location>
</feature>
<dbReference type="Proteomes" id="UP000266841">
    <property type="component" value="Unassembled WGS sequence"/>
</dbReference>
<feature type="compositionally biased region" description="Basic and acidic residues" evidence="1">
    <location>
        <begin position="37"/>
        <end position="54"/>
    </location>
</feature>
<dbReference type="OMA" id="CETHEED"/>
<feature type="non-terminal residue" evidence="2">
    <location>
        <position position="518"/>
    </location>
</feature>
<feature type="compositionally biased region" description="Basic and acidic residues" evidence="1">
    <location>
        <begin position="383"/>
        <end position="409"/>
    </location>
</feature>
<evidence type="ECO:0000256" key="1">
    <source>
        <dbReference type="SAM" id="MobiDB-lite"/>
    </source>
</evidence>
<keyword evidence="3" id="KW-1185">Reference proteome</keyword>
<name>K0SIC0_THAOC</name>
<organism evidence="2 3">
    <name type="scientific">Thalassiosira oceanica</name>
    <name type="common">Marine diatom</name>
    <dbReference type="NCBI Taxonomy" id="159749"/>
    <lineage>
        <taxon>Eukaryota</taxon>
        <taxon>Sar</taxon>
        <taxon>Stramenopiles</taxon>
        <taxon>Ochrophyta</taxon>
        <taxon>Bacillariophyta</taxon>
        <taxon>Coscinodiscophyceae</taxon>
        <taxon>Thalassiosirophycidae</taxon>
        <taxon>Thalassiosirales</taxon>
        <taxon>Thalassiosiraceae</taxon>
        <taxon>Thalassiosira</taxon>
    </lineage>
</organism>
<feature type="region of interest" description="Disordered" evidence="1">
    <location>
        <begin position="1"/>
        <end position="169"/>
    </location>
</feature>
<feature type="compositionally biased region" description="Acidic residues" evidence="1">
    <location>
        <begin position="295"/>
        <end position="304"/>
    </location>
</feature>